<sequence length="191" mass="21598">MIFVLLDFYFTCTERNGRSQSTFLSFHYTPLLLLLPRARLTQLSLSAVPSTKPLPRASPPAHQFIIPTQTVAQLLSQKQRLFVAFSNFRRQPMADPTSEPTEPSSIHPEASRQAMDAHLQRHSMIPPTPGGYRSEYETKQRQRCTCPNCGKAFGDLKAHILIHQTKRPEKCPIQTYEYRSALDGGSKLTPS</sequence>
<evidence type="ECO:0000256" key="1">
    <source>
        <dbReference type="SAM" id="MobiDB-lite"/>
    </source>
</evidence>
<reference evidence="2" key="1">
    <citation type="journal article" date="2021" name="Nat. Commun.">
        <title>Genetic determinants of endophytism in the Arabidopsis root mycobiome.</title>
        <authorList>
            <person name="Mesny F."/>
            <person name="Miyauchi S."/>
            <person name="Thiergart T."/>
            <person name="Pickel B."/>
            <person name="Atanasova L."/>
            <person name="Karlsson M."/>
            <person name="Huettel B."/>
            <person name="Barry K.W."/>
            <person name="Haridas S."/>
            <person name="Chen C."/>
            <person name="Bauer D."/>
            <person name="Andreopoulos W."/>
            <person name="Pangilinan J."/>
            <person name="LaButti K."/>
            <person name="Riley R."/>
            <person name="Lipzen A."/>
            <person name="Clum A."/>
            <person name="Drula E."/>
            <person name="Henrissat B."/>
            <person name="Kohler A."/>
            <person name="Grigoriev I.V."/>
            <person name="Martin F.M."/>
            <person name="Hacquard S."/>
        </authorList>
    </citation>
    <scope>NUCLEOTIDE SEQUENCE</scope>
    <source>
        <strain evidence="2">MPI-CAGE-AT-0023</strain>
    </source>
</reference>
<evidence type="ECO:0008006" key="4">
    <source>
        <dbReference type="Google" id="ProtNLM"/>
    </source>
</evidence>
<gene>
    <name evidence="2" type="ORF">BKA55DRAFT_582416</name>
</gene>
<evidence type="ECO:0000313" key="3">
    <source>
        <dbReference type="Proteomes" id="UP000720189"/>
    </source>
</evidence>
<comment type="caution">
    <text evidence="2">The sequence shown here is derived from an EMBL/GenBank/DDBJ whole genome shotgun (WGS) entry which is preliminary data.</text>
</comment>
<dbReference type="RefSeq" id="XP_046043459.1">
    <property type="nucleotide sequence ID" value="XM_046194119.1"/>
</dbReference>
<keyword evidence="3" id="KW-1185">Reference proteome</keyword>
<accession>A0A9P9G3C4</accession>
<evidence type="ECO:0000313" key="2">
    <source>
        <dbReference type="EMBL" id="KAH7231350.1"/>
    </source>
</evidence>
<name>A0A9P9G3C4_FUSRE</name>
<dbReference type="Proteomes" id="UP000720189">
    <property type="component" value="Unassembled WGS sequence"/>
</dbReference>
<dbReference type="OrthoDB" id="4738706at2759"/>
<protein>
    <recommendedName>
        <fullName evidence="4">C2H2-type domain-containing protein</fullName>
    </recommendedName>
</protein>
<dbReference type="GeneID" id="70224073"/>
<proteinExistence type="predicted"/>
<dbReference type="AlphaFoldDB" id="A0A9P9G3C4"/>
<feature type="region of interest" description="Disordered" evidence="1">
    <location>
        <begin position="92"/>
        <end position="114"/>
    </location>
</feature>
<organism evidence="2 3">
    <name type="scientific">Fusarium redolens</name>
    <dbReference type="NCBI Taxonomy" id="48865"/>
    <lineage>
        <taxon>Eukaryota</taxon>
        <taxon>Fungi</taxon>
        <taxon>Dikarya</taxon>
        <taxon>Ascomycota</taxon>
        <taxon>Pezizomycotina</taxon>
        <taxon>Sordariomycetes</taxon>
        <taxon>Hypocreomycetidae</taxon>
        <taxon>Hypocreales</taxon>
        <taxon>Nectriaceae</taxon>
        <taxon>Fusarium</taxon>
        <taxon>Fusarium redolens species complex</taxon>
    </lineage>
</organism>
<dbReference type="EMBL" id="JAGMUX010000021">
    <property type="protein sequence ID" value="KAH7231350.1"/>
    <property type="molecule type" value="Genomic_DNA"/>
</dbReference>